<accession>A0A1A8ZSI7</accession>
<dbReference type="RefSeq" id="WP_231921015.1">
    <property type="nucleotide sequence ID" value="NZ_LT594324.1"/>
</dbReference>
<feature type="domain" description="C-methyltransferase" evidence="2">
    <location>
        <begin position="252"/>
        <end position="409"/>
    </location>
</feature>
<dbReference type="AlphaFoldDB" id="A0A1A8ZSI7"/>
<dbReference type="InterPro" id="IPR013691">
    <property type="entry name" value="MeTrfase_14"/>
</dbReference>
<dbReference type="SUPFAM" id="SSF53335">
    <property type="entry name" value="S-adenosyl-L-methionine-dependent methyltransferases"/>
    <property type="match status" value="1"/>
</dbReference>
<proteinExistence type="predicted"/>
<keyword evidence="4" id="KW-1185">Reference proteome</keyword>
<evidence type="ECO:0000313" key="3">
    <source>
        <dbReference type="EMBL" id="SBT46789.1"/>
    </source>
</evidence>
<dbReference type="Gene3D" id="3.40.50.720">
    <property type="entry name" value="NAD(P)-binding Rossmann-like Domain"/>
    <property type="match status" value="1"/>
</dbReference>
<dbReference type="InterPro" id="IPR029063">
    <property type="entry name" value="SAM-dependent_MTases_sf"/>
</dbReference>
<protein>
    <submittedName>
        <fullName evidence="3">Methylation protein EvaC</fullName>
    </submittedName>
</protein>
<dbReference type="EMBL" id="LT594324">
    <property type="protein sequence ID" value="SBT46789.1"/>
    <property type="molecule type" value="Genomic_DNA"/>
</dbReference>
<dbReference type="Gene3D" id="6.10.250.3100">
    <property type="match status" value="1"/>
</dbReference>
<name>A0A1A8ZSI7_9ACTN</name>
<sequence>MNSRELVSAAPACRICAGPVREWVDLGRQPVSNAFLRPRDVGAERFFRLAVGICADCAMVQQLEAMPTDHMFRADYPYRSSTSDGLRRHFEAVAGRLRDTELTGPGDLVVEIGCNDGLLLRTLGAAGVRHLGVDPSAGAAQAATAHGVEVRVDFFDERSATAIRAERGPAKVVFSANTISHIADIDEVFRGVDRLLTPDGIFVFEDRYVADIVEYAYFDQIYDEHFYLFSVRAVDAMVARFGFELVDVEHIPIHGGSLRYTVARPGARPRRPSVARMIDDEARYGLGEHDTYARFGRQIDRIGADLVALLTDLRGAGRRVVGYGATSKSATVTNYCGIGPDLVPYICDTTPEKQGRLSPGAHIPVRPHEAFADPYPDYALLFAWNHAEEIMAKERRFVEQGGRWILYVPHVHIV</sequence>
<evidence type="ECO:0000313" key="4">
    <source>
        <dbReference type="Proteomes" id="UP000198765"/>
    </source>
</evidence>
<dbReference type="Proteomes" id="UP000198765">
    <property type="component" value="Chromosome I"/>
</dbReference>
<feature type="domain" description="Methyltransferase putative zinc binding" evidence="1">
    <location>
        <begin position="13"/>
        <end position="72"/>
    </location>
</feature>
<organism evidence="3 4">
    <name type="scientific">Micromonospora narathiwatensis</name>
    <dbReference type="NCBI Taxonomy" id="299146"/>
    <lineage>
        <taxon>Bacteria</taxon>
        <taxon>Bacillati</taxon>
        <taxon>Actinomycetota</taxon>
        <taxon>Actinomycetes</taxon>
        <taxon>Micromonosporales</taxon>
        <taxon>Micromonosporaceae</taxon>
        <taxon>Micromonospora</taxon>
    </lineage>
</organism>
<dbReference type="Gene3D" id="3.40.50.150">
    <property type="entry name" value="Vaccinia Virus protein VP39"/>
    <property type="match status" value="1"/>
</dbReference>
<gene>
    <name evidence="3" type="ORF">GA0070621_2719</name>
</gene>
<dbReference type="PANTHER" id="PTHR43861:SF5">
    <property type="entry name" value="BLL5978 PROTEIN"/>
    <property type="match status" value="1"/>
</dbReference>
<dbReference type="Pfam" id="PF08421">
    <property type="entry name" value="Methyltransf_13"/>
    <property type="match status" value="1"/>
</dbReference>
<evidence type="ECO:0000259" key="1">
    <source>
        <dbReference type="Pfam" id="PF08421"/>
    </source>
</evidence>
<dbReference type="PATRIC" id="fig|299146.4.peg.2818"/>
<dbReference type="Pfam" id="PF08484">
    <property type="entry name" value="Methyltransf_14"/>
    <property type="match status" value="1"/>
</dbReference>
<dbReference type="PANTHER" id="PTHR43861">
    <property type="entry name" value="TRANS-ACONITATE 2-METHYLTRANSFERASE-RELATED"/>
    <property type="match status" value="1"/>
</dbReference>
<dbReference type="InterPro" id="IPR038576">
    <property type="entry name" value="Methyltransf_Zn-bd_dom_put_sf"/>
</dbReference>
<dbReference type="Pfam" id="PF13489">
    <property type="entry name" value="Methyltransf_23"/>
    <property type="match status" value="1"/>
</dbReference>
<dbReference type="InterPro" id="IPR013630">
    <property type="entry name" value="Methyltransf_Zn-bd_dom_put"/>
</dbReference>
<dbReference type="Gene3D" id="6.20.50.110">
    <property type="entry name" value="Methyltransferase, zinc-binding domain"/>
    <property type="match status" value="1"/>
</dbReference>
<evidence type="ECO:0000259" key="2">
    <source>
        <dbReference type="Pfam" id="PF08484"/>
    </source>
</evidence>
<reference evidence="3 4" key="1">
    <citation type="submission" date="2016-06" db="EMBL/GenBank/DDBJ databases">
        <authorList>
            <person name="Kjaerup R.B."/>
            <person name="Dalgaard T.S."/>
            <person name="Juul-Madsen H.R."/>
        </authorList>
    </citation>
    <scope>NUCLEOTIDE SEQUENCE [LARGE SCALE GENOMIC DNA]</scope>
    <source>
        <strain evidence="3 4">DSM 45248</strain>
    </source>
</reference>
<dbReference type="CDD" id="cd02440">
    <property type="entry name" value="AdoMet_MTases"/>
    <property type="match status" value="1"/>
</dbReference>